<evidence type="ECO:0000313" key="2">
    <source>
        <dbReference type="EMBL" id="GIM07534.1"/>
    </source>
</evidence>
<evidence type="ECO:0000313" key="3">
    <source>
        <dbReference type="Proteomes" id="UP000722791"/>
    </source>
</evidence>
<dbReference type="EMBL" id="BNCQ01000024">
    <property type="protein sequence ID" value="GIM07532.1"/>
    <property type="molecule type" value="Genomic_DNA"/>
</dbReference>
<dbReference type="EMBL" id="BNCQ01000024">
    <property type="protein sequence ID" value="GIM07534.1"/>
    <property type="molecule type" value="Genomic_DNA"/>
</dbReference>
<evidence type="ECO:0000313" key="1">
    <source>
        <dbReference type="EMBL" id="GIM07532.1"/>
    </source>
</evidence>
<comment type="caution">
    <text evidence="2">The sequence shown here is derived from an EMBL/GenBank/DDBJ whole genome shotgun (WGS) entry which is preliminary data.</text>
</comment>
<reference evidence="2" key="1">
    <citation type="journal article" date="2021" name="Proc. Natl. Acad. Sci. U.S.A.">
        <title>Three genomes in the algal genus Volvox reveal the fate of a haploid sex-determining region after a transition to homothallism.</title>
        <authorList>
            <person name="Yamamoto K."/>
            <person name="Hamaji T."/>
            <person name="Kawai-Toyooka H."/>
            <person name="Matsuzaki R."/>
            <person name="Takahashi F."/>
            <person name="Nishimura Y."/>
            <person name="Kawachi M."/>
            <person name="Noguchi H."/>
            <person name="Minakuchi Y."/>
            <person name="Umen J.G."/>
            <person name="Toyoda A."/>
            <person name="Nozaki H."/>
        </authorList>
    </citation>
    <scope>NUCLEOTIDE SEQUENCE</scope>
    <source>
        <strain evidence="2">NIES-3785</strain>
    </source>
</reference>
<gene>
    <name evidence="1" type="ORF">Vretimale_11635</name>
    <name evidence="2" type="ORF">Vretimale_11638</name>
</gene>
<organism evidence="2 3">
    <name type="scientific">Volvox reticuliferus</name>
    <dbReference type="NCBI Taxonomy" id="1737510"/>
    <lineage>
        <taxon>Eukaryota</taxon>
        <taxon>Viridiplantae</taxon>
        <taxon>Chlorophyta</taxon>
        <taxon>core chlorophytes</taxon>
        <taxon>Chlorophyceae</taxon>
        <taxon>CS clade</taxon>
        <taxon>Chlamydomonadales</taxon>
        <taxon>Volvocaceae</taxon>
        <taxon>Volvox</taxon>
    </lineage>
</organism>
<dbReference type="Proteomes" id="UP000722791">
    <property type="component" value="Unassembled WGS sequence"/>
</dbReference>
<dbReference type="AlphaFoldDB" id="A0A8J4LRZ1"/>
<protein>
    <submittedName>
        <fullName evidence="2">Uncharacterized protein</fullName>
    </submittedName>
</protein>
<accession>A0A8J4LRZ1</accession>
<name>A0A8J4LRZ1_9CHLO</name>
<sequence>MSPRMAASGEGGVVVALPPPSSSQADVTALTYTSTSAPLLNGDRVGGPVMATAAFAVTVLGPTRGNECLSSYSSVHIPLPPASPGPPPSPRSVQMCSASTSTSMGSAAAAPLLPPPASALPPAVVPLAVAVPQSLRRLHGGGIRVAVHASMYVILAPYLPYMGGVGVMSAYVDQQQLAFDFLIFLVERNRELALSPNSAVLPYRKSILNSSNATLLAGFVAAGLNPITTAAYMDATLGDAET</sequence>
<proteinExistence type="predicted"/>